<keyword evidence="2" id="KW-1185">Reference proteome</keyword>
<protein>
    <submittedName>
        <fullName evidence="1">Uncharacterized protein</fullName>
    </submittedName>
</protein>
<dbReference type="EMBL" id="CP017754">
    <property type="protein sequence ID" value="AOZ04694.1"/>
    <property type="molecule type" value="Genomic_DNA"/>
</dbReference>
<proteinExistence type="predicted"/>
<reference evidence="1 2" key="1">
    <citation type="submission" date="2016-10" db="EMBL/GenBank/DDBJ databases">
        <title>Complete genome sequences of three Cupriavidus strains isolated from various Malaysian environments.</title>
        <authorList>
            <person name="Abdullah A.A.-A."/>
            <person name="Shafie N.A.H."/>
            <person name="Lau N.S."/>
        </authorList>
    </citation>
    <scope>NUCLEOTIDE SEQUENCE [LARGE SCALE GENOMIC DNA]</scope>
    <source>
        <strain evidence="1 2">USMAA1020</strain>
    </source>
</reference>
<evidence type="ECO:0000313" key="1">
    <source>
        <dbReference type="EMBL" id="AOZ04694.1"/>
    </source>
</evidence>
<evidence type="ECO:0000313" key="2">
    <source>
        <dbReference type="Proteomes" id="UP000177515"/>
    </source>
</evidence>
<organism evidence="1 2">
    <name type="scientific">Cupriavidus malaysiensis</name>
    <dbReference type="NCBI Taxonomy" id="367825"/>
    <lineage>
        <taxon>Bacteria</taxon>
        <taxon>Pseudomonadati</taxon>
        <taxon>Pseudomonadota</taxon>
        <taxon>Betaproteobacteria</taxon>
        <taxon>Burkholderiales</taxon>
        <taxon>Burkholderiaceae</taxon>
        <taxon>Cupriavidus</taxon>
    </lineage>
</organism>
<accession>A0ABM6F0W5</accession>
<dbReference type="RefSeq" id="WP_071068506.1">
    <property type="nucleotide sequence ID" value="NZ_CP017754.1"/>
</dbReference>
<gene>
    <name evidence="1" type="ORF">BKK80_01705</name>
</gene>
<dbReference type="Proteomes" id="UP000177515">
    <property type="component" value="Chromosome 1"/>
</dbReference>
<name>A0ABM6F0W5_9BURK</name>
<sequence>MRKPKPTSRPCGHVLHTDPHLYVLARYAPRPDEPDYCRASCEALDAENPEMGNGLVFYLSPFDAYLDAAFRSAPGEPFHVVPAVAFDPREMICEHDGKLHYFLHFGWCASDGKLVMRRQGSLASVYLRETLQVPPAKLHTIDLTIRADDLAHHRYTREQAGLYAYTETFEQILALDERSRRQQVGRAIENMPERTTADAQVNQLAMYDPEAAQWHFIPFEVFVSRLGEGRRTA</sequence>